<dbReference type="InterPro" id="IPR050604">
    <property type="entry name" value="PDZ-LIM_domain"/>
</dbReference>
<dbReference type="GO" id="GO:0051371">
    <property type="term" value="F:muscle alpha-actinin binding"/>
    <property type="evidence" value="ECO:0007669"/>
    <property type="project" value="TreeGrafter"/>
</dbReference>
<dbReference type="GO" id="GO:0001725">
    <property type="term" value="C:stress fiber"/>
    <property type="evidence" value="ECO:0007669"/>
    <property type="project" value="TreeGrafter"/>
</dbReference>
<keyword evidence="8" id="KW-1185">Reference proteome</keyword>
<dbReference type="GO" id="GO:0046872">
    <property type="term" value="F:metal ion binding"/>
    <property type="evidence" value="ECO:0007669"/>
    <property type="project" value="UniProtKB-KW"/>
</dbReference>
<dbReference type="GO" id="GO:0003779">
    <property type="term" value="F:actin binding"/>
    <property type="evidence" value="ECO:0007669"/>
    <property type="project" value="TreeGrafter"/>
</dbReference>
<accession>A0A4V1IYH4</accession>
<dbReference type="GO" id="GO:0031941">
    <property type="term" value="C:filamentous actin"/>
    <property type="evidence" value="ECO:0007669"/>
    <property type="project" value="TreeGrafter"/>
</dbReference>
<proteinExistence type="predicted"/>
<keyword evidence="1 4" id="KW-0479">Metal-binding</keyword>
<dbReference type="Proteomes" id="UP000267251">
    <property type="component" value="Unassembled WGS sequence"/>
</dbReference>
<dbReference type="AlphaFoldDB" id="A0A4V1IYH4"/>
<dbReference type="PROSITE" id="PS00478">
    <property type="entry name" value="LIM_DOMAIN_1"/>
    <property type="match status" value="1"/>
</dbReference>
<evidence type="ECO:0000259" key="6">
    <source>
        <dbReference type="PROSITE" id="PS50023"/>
    </source>
</evidence>
<dbReference type="EMBL" id="KZ987818">
    <property type="protein sequence ID" value="RKP14569.1"/>
    <property type="molecule type" value="Genomic_DNA"/>
</dbReference>
<feature type="compositionally biased region" description="Low complexity" evidence="5">
    <location>
        <begin position="62"/>
        <end position="72"/>
    </location>
</feature>
<evidence type="ECO:0000256" key="3">
    <source>
        <dbReference type="ARBA" id="ARBA00023038"/>
    </source>
</evidence>
<organism evidence="7 8">
    <name type="scientific">Piptocephalis cylindrospora</name>
    <dbReference type="NCBI Taxonomy" id="1907219"/>
    <lineage>
        <taxon>Eukaryota</taxon>
        <taxon>Fungi</taxon>
        <taxon>Fungi incertae sedis</taxon>
        <taxon>Zoopagomycota</taxon>
        <taxon>Zoopagomycotina</taxon>
        <taxon>Zoopagomycetes</taxon>
        <taxon>Zoopagales</taxon>
        <taxon>Piptocephalidaceae</taxon>
        <taxon>Piptocephalis</taxon>
    </lineage>
</organism>
<dbReference type="Gene3D" id="2.10.110.10">
    <property type="entry name" value="Cysteine Rich Protein"/>
    <property type="match status" value="2"/>
</dbReference>
<feature type="domain" description="LIM zinc-binding" evidence="6">
    <location>
        <begin position="92"/>
        <end position="155"/>
    </location>
</feature>
<dbReference type="PANTHER" id="PTHR24214">
    <property type="entry name" value="PDZ AND LIM DOMAIN PROTEIN ZASP"/>
    <property type="match status" value="1"/>
</dbReference>
<gene>
    <name evidence="7" type="ORF">BJ684DRAFT_15121</name>
</gene>
<dbReference type="SMART" id="SM00132">
    <property type="entry name" value="LIM"/>
    <property type="match status" value="2"/>
</dbReference>
<feature type="region of interest" description="Disordered" evidence="5">
    <location>
        <begin position="234"/>
        <end position="266"/>
    </location>
</feature>
<dbReference type="PROSITE" id="PS50023">
    <property type="entry name" value="LIM_DOMAIN_2"/>
    <property type="match status" value="2"/>
</dbReference>
<dbReference type="InterPro" id="IPR001781">
    <property type="entry name" value="Znf_LIM"/>
</dbReference>
<dbReference type="PANTHER" id="PTHR24214:SF38">
    <property type="entry name" value="PDZ AND LIM DOMAIN PROTEIN ZASP-RELATED"/>
    <property type="match status" value="1"/>
</dbReference>
<evidence type="ECO:0000256" key="5">
    <source>
        <dbReference type="SAM" id="MobiDB-lite"/>
    </source>
</evidence>
<name>A0A4V1IYH4_9FUNG</name>
<evidence type="ECO:0000256" key="1">
    <source>
        <dbReference type="ARBA" id="ARBA00022723"/>
    </source>
</evidence>
<feature type="domain" description="LIM zinc-binding" evidence="6">
    <location>
        <begin position="156"/>
        <end position="216"/>
    </location>
</feature>
<keyword evidence="2 4" id="KW-0862">Zinc</keyword>
<dbReference type="CDD" id="cd09392">
    <property type="entry name" value="LIM2_Lrg1p_like"/>
    <property type="match status" value="1"/>
</dbReference>
<dbReference type="Pfam" id="PF00412">
    <property type="entry name" value="LIM"/>
    <property type="match status" value="2"/>
</dbReference>
<keyword evidence="3 4" id="KW-0440">LIM domain</keyword>
<evidence type="ECO:0000256" key="2">
    <source>
        <dbReference type="ARBA" id="ARBA00022833"/>
    </source>
</evidence>
<feature type="compositionally biased region" description="Polar residues" evidence="5">
    <location>
        <begin position="76"/>
        <end position="86"/>
    </location>
</feature>
<dbReference type="GO" id="GO:0030036">
    <property type="term" value="P:actin cytoskeleton organization"/>
    <property type="evidence" value="ECO:0007669"/>
    <property type="project" value="TreeGrafter"/>
</dbReference>
<feature type="compositionally biased region" description="Low complexity" evidence="5">
    <location>
        <begin position="21"/>
        <end position="49"/>
    </location>
</feature>
<evidence type="ECO:0000313" key="8">
    <source>
        <dbReference type="Proteomes" id="UP000267251"/>
    </source>
</evidence>
<dbReference type="OrthoDB" id="20689at2759"/>
<feature type="region of interest" description="Disordered" evidence="5">
    <location>
        <begin position="1"/>
        <end position="89"/>
    </location>
</feature>
<feature type="compositionally biased region" description="Low complexity" evidence="5">
    <location>
        <begin position="242"/>
        <end position="266"/>
    </location>
</feature>
<dbReference type="FunFam" id="2.10.110.10:FF:000058">
    <property type="entry name" value="Rho GTPase activator Lrg11"/>
    <property type="match status" value="1"/>
</dbReference>
<evidence type="ECO:0000256" key="4">
    <source>
        <dbReference type="PROSITE-ProRule" id="PRU00125"/>
    </source>
</evidence>
<protein>
    <recommendedName>
        <fullName evidence="6">LIM zinc-binding domain-containing protein</fullName>
    </recommendedName>
</protein>
<reference evidence="8" key="1">
    <citation type="journal article" date="2018" name="Nat. Microbiol.">
        <title>Leveraging single-cell genomics to expand the fungal tree of life.</title>
        <authorList>
            <person name="Ahrendt S.R."/>
            <person name="Quandt C.A."/>
            <person name="Ciobanu D."/>
            <person name="Clum A."/>
            <person name="Salamov A."/>
            <person name="Andreopoulos B."/>
            <person name="Cheng J.F."/>
            <person name="Woyke T."/>
            <person name="Pelin A."/>
            <person name="Henrissat B."/>
            <person name="Reynolds N.K."/>
            <person name="Benny G.L."/>
            <person name="Smith M.E."/>
            <person name="James T.Y."/>
            <person name="Grigoriev I.V."/>
        </authorList>
    </citation>
    <scope>NUCLEOTIDE SEQUENCE [LARGE SCALE GENOMIC DNA]</scope>
</reference>
<dbReference type="SUPFAM" id="SSF57716">
    <property type="entry name" value="Glucocorticoid receptor-like (DNA-binding domain)"/>
    <property type="match status" value="3"/>
</dbReference>
<evidence type="ECO:0000313" key="7">
    <source>
        <dbReference type="EMBL" id="RKP14569.1"/>
    </source>
</evidence>
<sequence length="412" mass="44589">MGTEPRHPAGTPLTDPQAKTAPSSSSSSSTSNPPPLSSSASSPSIPTISQYQTPPPPPPAPALVSALSSSAPGDTSVATSPASPQAPSGEWLACAECGQVIEGRMVRALGAAYHLQCFRCAECGVAVAQRFFPIESSKGGRRYPLCETDYFRRLDLICATCNGALRSSYITALDKKYHMNHFTCSACATVFGPQDSYYEHDGHVYCHYHFSIRFAGKCIGCRYPILKQFVEINKQPGPNAPPSSSSSTSAPTNISPPSSTTTTTVTHSPLSAASMTPMGADEHWHPECYMINKFWNVRLASSARNKALDKEPQVISPQAIKRLKFEQEQMEERVYQIWTVLSAFEESSAACISQMLLDVSGGAYLEGVRMSASFIQHVEVLFAAVDRLERQLGRFGDSTASRFNPIRKATSD</sequence>